<organism evidence="1 2">
    <name type="scientific">Shewanella benthica</name>
    <dbReference type="NCBI Taxonomy" id="43661"/>
    <lineage>
        <taxon>Bacteria</taxon>
        <taxon>Pseudomonadati</taxon>
        <taxon>Pseudomonadota</taxon>
        <taxon>Gammaproteobacteria</taxon>
        <taxon>Alteromonadales</taxon>
        <taxon>Shewanellaceae</taxon>
        <taxon>Shewanella</taxon>
    </lineage>
</organism>
<dbReference type="RefSeq" id="WP_112351236.1">
    <property type="nucleotide sequence ID" value="NZ_LS483452.1"/>
</dbReference>
<evidence type="ECO:0008006" key="3">
    <source>
        <dbReference type="Google" id="ProtNLM"/>
    </source>
</evidence>
<evidence type="ECO:0000313" key="1">
    <source>
        <dbReference type="EMBL" id="SQH74433.1"/>
    </source>
</evidence>
<reference evidence="2" key="1">
    <citation type="submission" date="2018-06" db="EMBL/GenBank/DDBJ databases">
        <authorList>
            <person name="Cea G.-C."/>
            <person name="William W."/>
        </authorList>
    </citation>
    <scope>NUCLEOTIDE SEQUENCE [LARGE SCALE GENOMIC DNA]</scope>
    <source>
        <strain evidence="2">DB21MT-2</strain>
    </source>
</reference>
<dbReference type="EMBL" id="LS483452">
    <property type="protein sequence ID" value="SQH74433.1"/>
    <property type="molecule type" value="Genomic_DNA"/>
</dbReference>
<proteinExistence type="predicted"/>
<protein>
    <recommendedName>
        <fullName evidence="3">Lipoprotein</fullName>
    </recommendedName>
</protein>
<name>A0A330LZA5_9GAMM</name>
<accession>A0A330LZA5</accession>
<dbReference type="KEGG" id="sbk:SHEWBE_0444"/>
<gene>
    <name evidence="1" type="ORF">SHEWBE_0444</name>
</gene>
<dbReference type="Proteomes" id="UP000250123">
    <property type="component" value="Chromosome SHEWBE"/>
</dbReference>
<dbReference type="PROSITE" id="PS51257">
    <property type="entry name" value="PROKAR_LIPOPROTEIN"/>
    <property type="match status" value="1"/>
</dbReference>
<sequence length="235" mass="26839">MFRIFFILLIFSMIQGCAFKSYTTKLDTPIERELVKNDYFSSIDSKSHKRLSASTGDELFVMNRFLPSAKEVVSINPPTGNKFPFSSIWSGTYQYNDGNSGDLIVYTTPDYYKGTIGVLLDDNEEIATTHPLVQVEGLKTGRRWKLNASGKFFTIPSTNFDSWALRYGGHNDNKYIFEIVNKHESKNTDVLQTIYVSEEQFRKGFIIRNVLILGLNIDEYGVIKYKISDVLSKNS</sequence>
<dbReference type="OrthoDB" id="6273926at2"/>
<dbReference type="AlphaFoldDB" id="A0A330LZA5"/>
<evidence type="ECO:0000313" key="2">
    <source>
        <dbReference type="Proteomes" id="UP000250123"/>
    </source>
</evidence>